<dbReference type="Pfam" id="PF00059">
    <property type="entry name" value="Lectin_C"/>
    <property type="match status" value="1"/>
</dbReference>
<keyword evidence="3" id="KW-1185">Reference proteome</keyword>
<gene>
    <name evidence="2" type="ORF">ElyMa_006873900</name>
</gene>
<evidence type="ECO:0000313" key="3">
    <source>
        <dbReference type="Proteomes" id="UP000762676"/>
    </source>
</evidence>
<dbReference type="Gene3D" id="3.10.100.10">
    <property type="entry name" value="Mannose-Binding Protein A, subunit A"/>
    <property type="match status" value="1"/>
</dbReference>
<evidence type="ECO:0000259" key="1">
    <source>
        <dbReference type="Pfam" id="PF00059"/>
    </source>
</evidence>
<organism evidence="2 3">
    <name type="scientific">Elysia marginata</name>
    <dbReference type="NCBI Taxonomy" id="1093978"/>
    <lineage>
        <taxon>Eukaryota</taxon>
        <taxon>Metazoa</taxon>
        <taxon>Spiralia</taxon>
        <taxon>Lophotrochozoa</taxon>
        <taxon>Mollusca</taxon>
        <taxon>Gastropoda</taxon>
        <taxon>Heterobranchia</taxon>
        <taxon>Euthyneura</taxon>
        <taxon>Panpulmonata</taxon>
        <taxon>Sacoglossa</taxon>
        <taxon>Placobranchoidea</taxon>
        <taxon>Plakobranchidae</taxon>
        <taxon>Elysia</taxon>
    </lineage>
</organism>
<proteinExistence type="predicted"/>
<dbReference type="InterPro" id="IPR016187">
    <property type="entry name" value="CTDL_fold"/>
</dbReference>
<reference evidence="2 3" key="1">
    <citation type="journal article" date="2021" name="Elife">
        <title>Chloroplast acquisition without the gene transfer in kleptoplastic sea slugs, Plakobranchus ocellatus.</title>
        <authorList>
            <person name="Maeda T."/>
            <person name="Takahashi S."/>
            <person name="Yoshida T."/>
            <person name="Shimamura S."/>
            <person name="Takaki Y."/>
            <person name="Nagai Y."/>
            <person name="Toyoda A."/>
            <person name="Suzuki Y."/>
            <person name="Arimoto A."/>
            <person name="Ishii H."/>
            <person name="Satoh N."/>
            <person name="Nishiyama T."/>
            <person name="Hasebe M."/>
            <person name="Maruyama T."/>
            <person name="Minagawa J."/>
            <person name="Obokata J."/>
            <person name="Shigenobu S."/>
        </authorList>
    </citation>
    <scope>NUCLEOTIDE SEQUENCE [LARGE SCALE GENOMIC DNA]</scope>
</reference>
<comment type="caution">
    <text evidence="2">The sequence shown here is derived from an EMBL/GenBank/DDBJ whole genome shotgun (WGS) entry which is preliminary data.</text>
</comment>
<accession>A0AAV4JAY5</accession>
<name>A0AAV4JAY5_9GAST</name>
<protein>
    <recommendedName>
        <fullName evidence="1">C-type lectin domain-containing protein</fullName>
    </recommendedName>
</protein>
<dbReference type="SUPFAM" id="SSF56436">
    <property type="entry name" value="C-type lectin-like"/>
    <property type="match status" value="1"/>
</dbReference>
<dbReference type="EMBL" id="BMAT01013754">
    <property type="protein sequence ID" value="GFS19465.1"/>
    <property type="molecule type" value="Genomic_DNA"/>
</dbReference>
<dbReference type="AlphaFoldDB" id="A0AAV4JAY5"/>
<dbReference type="CDD" id="cd00037">
    <property type="entry name" value="CLECT"/>
    <property type="match status" value="1"/>
</dbReference>
<dbReference type="InterPro" id="IPR001304">
    <property type="entry name" value="C-type_lectin-like"/>
</dbReference>
<dbReference type="Proteomes" id="UP000762676">
    <property type="component" value="Unassembled WGS sequence"/>
</dbReference>
<evidence type="ECO:0000313" key="2">
    <source>
        <dbReference type="EMBL" id="GFS19465.1"/>
    </source>
</evidence>
<sequence length="225" mass="24750">MVSSSLEFLKSQAGNLQTRQFWIGIKQDKFIDGTPFNKQTDYNNFDASFSGRGDCVAMQLPTGKWVPGGCGSTRSGAVCEIYPERAPQRPLVSVSGTTISNGEMLVSDGDKITLRCRAKVGTQGRLTFVKKFTSQAWPIDEHPHIGIIRSKGPKMIGGTCFEMSDAVLVFHVLKDMEGMTVGCISHKIKNFMCSHRDPYCATLPGTFKFRTGGTQTGQRIQRLLS</sequence>
<dbReference type="InterPro" id="IPR016186">
    <property type="entry name" value="C-type_lectin-like/link_sf"/>
</dbReference>
<feature type="domain" description="C-type lectin" evidence="1">
    <location>
        <begin position="5"/>
        <end position="80"/>
    </location>
</feature>